<protein>
    <submittedName>
        <fullName evidence="2">Uncharacterized protein</fullName>
    </submittedName>
</protein>
<sequence>MRLRRVGAINPHKPAANNAPCTASRNTLHHNNRPRRRPLAERRPGRTQYPPRPPSTTASPCPHARQGNSRGRTTPPWAGSVQTRRRTSGSGTRNEACDQISHRSATAFFPDLRDHPRHRLPYPLRLREEVPVVGVAALQ</sequence>
<evidence type="ECO:0000313" key="3">
    <source>
        <dbReference type="Proteomes" id="UP001501009"/>
    </source>
</evidence>
<accession>A0ABP7ILX0</accession>
<reference evidence="3" key="1">
    <citation type="journal article" date="2019" name="Int. J. Syst. Evol. Microbiol.">
        <title>The Global Catalogue of Microorganisms (GCM) 10K type strain sequencing project: providing services to taxonomists for standard genome sequencing and annotation.</title>
        <authorList>
            <consortium name="The Broad Institute Genomics Platform"/>
            <consortium name="The Broad Institute Genome Sequencing Center for Infectious Disease"/>
            <person name="Wu L."/>
            <person name="Ma J."/>
        </authorList>
    </citation>
    <scope>NUCLEOTIDE SEQUENCE [LARGE SCALE GENOMIC DNA]</scope>
    <source>
        <strain evidence="3">JCM 17138</strain>
    </source>
</reference>
<comment type="caution">
    <text evidence="2">The sequence shown here is derived from an EMBL/GenBank/DDBJ whole genome shotgun (WGS) entry which is preliminary data.</text>
</comment>
<gene>
    <name evidence="2" type="ORF">GCM10022403_063640</name>
</gene>
<proteinExistence type="predicted"/>
<dbReference type="EMBL" id="BAABDE010000025">
    <property type="protein sequence ID" value="GAA3821457.1"/>
    <property type="molecule type" value="Genomic_DNA"/>
</dbReference>
<feature type="compositionally biased region" description="Basic residues" evidence="1">
    <location>
        <begin position="27"/>
        <end position="37"/>
    </location>
</feature>
<evidence type="ECO:0000313" key="2">
    <source>
        <dbReference type="EMBL" id="GAA3821457.1"/>
    </source>
</evidence>
<evidence type="ECO:0000256" key="1">
    <source>
        <dbReference type="SAM" id="MobiDB-lite"/>
    </source>
</evidence>
<name>A0ABP7ILX0_9ACTN</name>
<keyword evidence="3" id="KW-1185">Reference proteome</keyword>
<dbReference type="Proteomes" id="UP001501009">
    <property type="component" value="Unassembled WGS sequence"/>
</dbReference>
<feature type="region of interest" description="Disordered" evidence="1">
    <location>
        <begin position="1"/>
        <end position="115"/>
    </location>
</feature>
<organism evidence="2 3">
    <name type="scientific">Streptomyces coacervatus</name>
    <dbReference type="NCBI Taxonomy" id="647381"/>
    <lineage>
        <taxon>Bacteria</taxon>
        <taxon>Bacillati</taxon>
        <taxon>Actinomycetota</taxon>
        <taxon>Actinomycetes</taxon>
        <taxon>Kitasatosporales</taxon>
        <taxon>Streptomycetaceae</taxon>
        <taxon>Streptomyces</taxon>
    </lineage>
</organism>